<reference evidence="7 9" key="2">
    <citation type="journal article" date="2013" name="Nature">
        <title>Insights into bilaterian evolution from three spiralian genomes.</title>
        <authorList>
            <person name="Simakov O."/>
            <person name="Marletaz F."/>
            <person name="Cho S.J."/>
            <person name="Edsinger-Gonzales E."/>
            <person name="Havlak P."/>
            <person name="Hellsten U."/>
            <person name="Kuo D.H."/>
            <person name="Larsson T."/>
            <person name="Lv J."/>
            <person name="Arendt D."/>
            <person name="Savage R."/>
            <person name="Osoegawa K."/>
            <person name="de Jong P."/>
            <person name="Grimwood J."/>
            <person name="Chapman J.A."/>
            <person name="Shapiro H."/>
            <person name="Aerts A."/>
            <person name="Otillar R.P."/>
            <person name="Terry A.Y."/>
            <person name="Boore J.L."/>
            <person name="Grigoriev I.V."/>
            <person name="Lindberg D.R."/>
            <person name="Seaver E.C."/>
            <person name="Weisblat D.A."/>
            <person name="Putnam N.H."/>
            <person name="Rokhsar D.S."/>
        </authorList>
    </citation>
    <scope>NUCLEOTIDE SEQUENCE</scope>
    <source>
        <strain evidence="7 9">I ESC-2004</strain>
    </source>
</reference>
<feature type="transmembrane region" description="Helical" evidence="5">
    <location>
        <begin position="595"/>
        <end position="617"/>
    </location>
</feature>
<dbReference type="Pfam" id="PF01490">
    <property type="entry name" value="Aa_trans"/>
    <property type="match status" value="2"/>
</dbReference>
<evidence type="ECO:0000313" key="8">
    <source>
        <dbReference type="EnsemblMetazoa" id="CapteP221004"/>
    </source>
</evidence>
<feature type="domain" description="Amino acid transporter transmembrane" evidence="6">
    <location>
        <begin position="103"/>
        <end position="240"/>
    </location>
</feature>
<dbReference type="EnsemblMetazoa" id="CapteT221004">
    <property type="protein sequence ID" value="CapteP221004"/>
    <property type="gene ID" value="CapteG221004"/>
</dbReference>
<feature type="transmembrane region" description="Helical" evidence="5">
    <location>
        <begin position="473"/>
        <end position="495"/>
    </location>
</feature>
<feature type="transmembrane region" description="Helical" evidence="5">
    <location>
        <begin position="340"/>
        <end position="358"/>
    </location>
</feature>
<name>R7TT19_CAPTE</name>
<dbReference type="EMBL" id="AMQN01011159">
    <property type="status" value="NOT_ANNOTATED_CDS"/>
    <property type="molecule type" value="Genomic_DNA"/>
</dbReference>
<keyword evidence="9" id="KW-1185">Reference proteome</keyword>
<dbReference type="EMBL" id="KB308726">
    <property type="protein sequence ID" value="ELT96757.1"/>
    <property type="molecule type" value="Genomic_DNA"/>
</dbReference>
<gene>
    <name evidence="7" type="ORF">CAPTEDRAFT_221004</name>
</gene>
<comment type="subcellular location">
    <subcellularLocation>
        <location evidence="1">Membrane</location>
        <topology evidence="1">Multi-pass membrane protein</topology>
    </subcellularLocation>
</comment>
<dbReference type="EMBL" id="AMQN01011160">
    <property type="status" value="NOT_ANNOTATED_CDS"/>
    <property type="molecule type" value="Genomic_DNA"/>
</dbReference>
<dbReference type="OrthoDB" id="1684102at2759"/>
<keyword evidence="2 5" id="KW-0812">Transmembrane</keyword>
<dbReference type="EMBL" id="AMQN01011161">
    <property type="status" value="NOT_ANNOTATED_CDS"/>
    <property type="molecule type" value="Genomic_DNA"/>
</dbReference>
<keyword evidence="4 5" id="KW-0472">Membrane</keyword>
<dbReference type="PANTHER" id="PTHR22950:SF700">
    <property type="entry name" value="AMINO ACID TRANSPORTER TRANSMEMBRANE DOMAIN-CONTAINING PROTEIN"/>
    <property type="match status" value="1"/>
</dbReference>
<protein>
    <recommendedName>
        <fullName evidence="6">Amino acid transporter transmembrane domain-containing protein</fullName>
    </recommendedName>
</protein>
<dbReference type="HOGENOM" id="CLU_415769_0_0_1"/>
<feature type="transmembrane region" description="Helical" evidence="5">
    <location>
        <begin position="437"/>
        <end position="461"/>
    </location>
</feature>
<dbReference type="GO" id="GO:0015179">
    <property type="term" value="F:L-amino acid transmembrane transporter activity"/>
    <property type="evidence" value="ECO:0007669"/>
    <property type="project" value="TreeGrafter"/>
</dbReference>
<dbReference type="STRING" id="283909.R7TT19"/>
<evidence type="ECO:0000256" key="1">
    <source>
        <dbReference type="ARBA" id="ARBA00004141"/>
    </source>
</evidence>
<proteinExistence type="predicted"/>
<reference evidence="8" key="3">
    <citation type="submission" date="2015-06" db="UniProtKB">
        <authorList>
            <consortium name="EnsemblMetazoa"/>
        </authorList>
    </citation>
    <scope>IDENTIFICATION</scope>
</reference>
<evidence type="ECO:0000256" key="2">
    <source>
        <dbReference type="ARBA" id="ARBA00022692"/>
    </source>
</evidence>
<dbReference type="InterPro" id="IPR013057">
    <property type="entry name" value="AA_transpt_TM"/>
</dbReference>
<evidence type="ECO:0000256" key="4">
    <source>
        <dbReference type="ARBA" id="ARBA00023136"/>
    </source>
</evidence>
<dbReference type="AlphaFoldDB" id="R7TT19"/>
<sequence length="660" mass="73031">MATPPCVEDEVHCHNRALVVFKLKERHIGIIHKPVFWFSQLVHRCYPVDVTTADVTALAMSESSSSFVMVKDCSFERSKIAHSEIHGEMLRNQVSWYNHLGDFLNMLKAFIGTNYQALPFAFHNSGLVLGILGVLLIATITDYCIQILVQCKTYIIEDVCEEERAGGMNQHDIHALRKRLDGSIGYGDIAKRAFGNWCYTLTQFLVWFTQYATLISYFIFIGNTVFEIFPEVPAQVPIHNSTPINQTGVSRLGEGVPMLSIPNLNRVKRDLSEEFTMDEDHPLFAFGSNFTHLHFIARNISNMTTVGPVVNITTTTPTRIPNVTASVPPSSFTWISTAPSLRLIMLFPLPFFILTSLVRRLRILSPFSSLAALALTIGAASVLTYIVVGFKVVDDYSLAKISTLPLFLGQIISAYEGIGCVMPIHCSMEGNRHLFPAFLHANVYIVFVILASFGSLGYLRYGENVNQIVVMNIAQHSILSLFVDVTLIISVLFTYPLQGFPVIEIVESYLFGPGRCCGGPEEPRFEYDEIDTTSNIQADSRGLLSASVNSIDLQASQVSVVVPAKVAPWRRNIVRVLLTLSVAAASIALKDSYAYLNVVSGAVGCSLLALILPCCIHMKLRKQNRPTKLINISVITFAVVASISALIEIVMKLVKHTSDV</sequence>
<dbReference type="GO" id="GO:0005774">
    <property type="term" value="C:vacuolar membrane"/>
    <property type="evidence" value="ECO:0007669"/>
    <property type="project" value="TreeGrafter"/>
</dbReference>
<dbReference type="Proteomes" id="UP000014760">
    <property type="component" value="Unassembled WGS sequence"/>
</dbReference>
<feature type="transmembrane region" description="Helical" evidence="5">
    <location>
        <begin position="629"/>
        <end position="651"/>
    </location>
</feature>
<evidence type="ECO:0000313" key="9">
    <source>
        <dbReference type="Proteomes" id="UP000014760"/>
    </source>
</evidence>
<evidence type="ECO:0000256" key="5">
    <source>
        <dbReference type="SAM" id="Phobius"/>
    </source>
</evidence>
<dbReference type="PANTHER" id="PTHR22950">
    <property type="entry name" value="AMINO ACID TRANSPORTER"/>
    <property type="match status" value="1"/>
</dbReference>
<accession>R7TT19</accession>
<dbReference type="OMA" id="ASLTDHC"/>
<feature type="domain" description="Amino acid transporter transmembrane" evidence="6">
    <location>
        <begin position="339"/>
        <end position="647"/>
    </location>
</feature>
<reference evidence="9" key="1">
    <citation type="submission" date="2012-12" db="EMBL/GenBank/DDBJ databases">
        <authorList>
            <person name="Hellsten U."/>
            <person name="Grimwood J."/>
            <person name="Chapman J.A."/>
            <person name="Shapiro H."/>
            <person name="Aerts A."/>
            <person name="Otillar R.P."/>
            <person name="Terry A.Y."/>
            <person name="Boore J.L."/>
            <person name="Simakov O."/>
            <person name="Marletaz F."/>
            <person name="Cho S.-J."/>
            <person name="Edsinger-Gonzales E."/>
            <person name="Havlak P."/>
            <person name="Kuo D.-H."/>
            <person name="Larsson T."/>
            <person name="Lv J."/>
            <person name="Arendt D."/>
            <person name="Savage R."/>
            <person name="Osoegawa K."/>
            <person name="de Jong P."/>
            <person name="Lindberg D.R."/>
            <person name="Seaver E.C."/>
            <person name="Weisblat D.A."/>
            <person name="Putnam N.H."/>
            <person name="Grigoriev I.V."/>
            <person name="Rokhsar D.S."/>
        </authorList>
    </citation>
    <scope>NUCLEOTIDE SEQUENCE</scope>
    <source>
        <strain evidence="9">I ESC-2004</strain>
    </source>
</reference>
<evidence type="ECO:0000256" key="3">
    <source>
        <dbReference type="ARBA" id="ARBA00022989"/>
    </source>
</evidence>
<evidence type="ECO:0000259" key="6">
    <source>
        <dbReference type="Pfam" id="PF01490"/>
    </source>
</evidence>
<feature type="transmembrane region" description="Helical" evidence="5">
    <location>
        <begin position="370"/>
        <end position="392"/>
    </location>
</feature>
<evidence type="ECO:0000313" key="7">
    <source>
        <dbReference type="EMBL" id="ELT96757.1"/>
    </source>
</evidence>
<keyword evidence="3 5" id="KW-1133">Transmembrane helix</keyword>
<organism evidence="7">
    <name type="scientific">Capitella teleta</name>
    <name type="common">Polychaete worm</name>
    <dbReference type="NCBI Taxonomy" id="283909"/>
    <lineage>
        <taxon>Eukaryota</taxon>
        <taxon>Metazoa</taxon>
        <taxon>Spiralia</taxon>
        <taxon>Lophotrochozoa</taxon>
        <taxon>Annelida</taxon>
        <taxon>Polychaeta</taxon>
        <taxon>Sedentaria</taxon>
        <taxon>Scolecida</taxon>
        <taxon>Capitellidae</taxon>
        <taxon>Capitella</taxon>
    </lineage>
</organism>